<keyword evidence="7" id="KW-0482">Metalloprotease</keyword>
<dbReference type="Pfam" id="PF00675">
    <property type="entry name" value="Peptidase_M16"/>
    <property type="match status" value="3"/>
</dbReference>
<feature type="domain" description="Peptidase M16 N-terminal" evidence="10">
    <location>
        <begin position="155"/>
        <end position="249"/>
    </location>
</feature>
<reference evidence="12 13" key="1">
    <citation type="submission" date="2020-04" db="EMBL/GenBank/DDBJ databases">
        <title>Genome sequencing of novel species.</title>
        <authorList>
            <person name="Heo J."/>
            <person name="Kim S.-J."/>
            <person name="Kim J.-S."/>
            <person name="Hong S.-B."/>
            <person name="Kwon S.-W."/>
        </authorList>
    </citation>
    <scope>NUCLEOTIDE SEQUENCE [LARGE SCALE GENOMIC DNA]</scope>
    <source>
        <strain evidence="12 13">F39-2</strain>
    </source>
</reference>
<dbReference type="InterPro" id="IPR011765">
    <property type="entry name" value="Pept_M16_N"/>
</dbReference>
<dbReference type="InterPro" id="IPR001431">
    <property type="entry name" value="Pept_M16_Zn_BS"/>
</dbReference>
<dbReference type="AlphaFoldDB" id="A0A7L5E5S5"/>
<dbReference type="EMBL" id="CP051682">
    <property type="protein sequence ID" value="QJD97747.1"/>
    <property type="molecule type" value="Genomic_DNA"/>
</dbReference>
<evidence type="ECO:0000313" key="12">
    <source>
        <dbReference type="EMBL" id="QJD97747.1"/>
    </source>
</evidence>
<evidence type="ECO:0000256" key="5">
    <source>
        <dbReference type="ARBA" id="ARBA00022801"/>
    </source>
</evidence>
<evidence type="ECO:0000256" key="8">
    <source>
        <dbReference type="RuleBase" id="RU004447"/>
    </source>
</evidence>
<dbReference type="Pfam" id="PF05193">
    <property type="entry name" value="Peptidase_M16_C"/>
    <property type="match status" value="2"/>
</dbReference>
<evidence type="ECO:0000256" key="2">
    <source>
        <dbReference type="ARBA" id="ARBA00007261"/>
    </source>
</evidence>
<evidence type="ECO:0000313" key="13">
    <source>
        <dbReference type="Proteomes" id="UP000503278"/>
    </source>
</evidence>
<keyword evidence="3" id="KW-0645">Protease</keyword>
<evidence type="ECO:0000256" key="4">
    <source>
        <dbReference type="ARBA" id="ARBA00022723"/>
    </source>
</evidence>
<accession>A0A7L5E5S5</accession>
<keyword evidence="5" id="KW-0378">Hydrolase</keyword>
<evidence type="ECO:0000256" key="7">
    <source>
        <dbReference type="ARBA" id="ARBA00023049"/>
    </source>
</evidence>
<organism evidence="12 13">
    <name type="scientific">Mucilaginibacter robiniae</name>
    <dbReference type="NCBI Taxonomy" id="2728022"/>
    <lineage>
        <taxon>Bacteria</taxon>
        <taxon>Pseudomonadati</taxon>
        <taxon>Bacteroidota</taxon>
        <taxon>Sphingobacteriia</taxon>
        <taxon>Sphingobacteriales</taxon>
        <taxon>Sphingobacteriaceae</taxon>
        <taxon>Mucilaginibacter</taxon>
    </lineage>
</organism>
<dbReference type="PROSITE" id="PS00143">
    <property type="entry name" value="INSULINASE"/>
    <property type="match status" value="1"/>
</dbReference>
<evidence type="ECO:0000256" key="6">
    <source>
        <dbReference type="ARBA" id="ARBA00022833"/>
    </source>
</evidence>
<feature type="domain" description="Peptidase M16 C-terminal" evidence="11">
    <location>
        <begin position="774"/>
        <end position="870"/>
    </location>
</feature>
<dbReference type="Gene3D" id="3.30.830.10">
    <property type="entry name" value="Metalloenzyme, LuxS/M16 peptidase-like"/>
    <property type="match status" value="4"/>
</dbReference>
<evidence type="ECO:0000256" key="9">
    <source>
        <dbReference type="SAM" id="SignalP"/>
    </source>
</evidence>
<dbReference type="GO" id="GO:0046872">
    <property type="term" value="F:metal ion binding"/>
    <property type="evidence" value="ECO:0007669"/>
    <property type="project" value="UniProtKB-KW"/>
</dbReference>
<keyword evidence="6" id="KW-0862">Zinc</keyword>
<feature type="signal peptide" evidence="9">
    <location>
        <begin position="1"/>
        <end position="21"/>
    </location>
</feature>
<keyword evidence="9" id="KW-0732">Signal</keyword>
<proteinExistence type="inferred from homology"/>
<evidence type="ECO:0000259" key="10">
    <source>
        <dbReference type="Pfam" id="PF00675"/>
    </source>
</evidence>
<dbReference type="InterPro" id="IPR050626">
    <property type="entry name" value="Peptidase_M16"/>
</dbReference>
<dbReference type="SUPFAM" id="SSF63411">
    <property type="entry name" value="LuxS/MPP-like metallohydrolase"/>
    <property type="match status" value="4"/>
</dbReference>
<feature type="domain" description="Peptidase M16 C-terminal" evidence="11">
    <location>
        <begin position="262"/>
        <end position="433"/>
    </location>
</feature>
<comment type="cofactor">
    <cofactor evidence="1">
        <name>Zn(2+)</name>
        <dbReference type="ChEBI" id="CHEBI:29105"/>
    </cofactor>
</comment>
<dbReference type="KEGG" id="mrob:HH214_18640"/>
<dbReference type="GO" id="GO:0006508">
    <property type="term" value="P:proteolysis"/>
    <property type="evidence" value="ECO:0007669"/>
    <property type="project" value="UniProtKB-KW"/>
</dbReference>
<dbReference type="PANTHER" id="PTHR43690">
    <property type="entry name" value="NARDILYSIN"/>
    <property type="match status" value="1"/>
</dbReference>
<evidence type="ECO:0000256" key="1">
    <source>
        <dbReference type="ARBA" id="ARBA00001947"/>
    </source>
</evidence>
<feature type="domain" description="Peptidase M16 N-terminal" evidence="10">
    <location>
        <begin position="58"/>
        <end position="109"/>
    </location>
</feature>
<dbReference type="GO" id="GO:0004222">
    <property type="term" value="F:metalloendopeptidase activity"/>
    <property type="evidence" value="ECO:0007669"/>
    <property type="project" value="InterPro"/>
</dbReference>
<dbReference type="InterPro" id="IPR007863">
    <property type="entry name" value="Peptidase_M16_C"/>
</dbReference>
<feature type="chain" id="PRO_5029597855" evidence="9">
    <location>
        <begin position="22"/>
        <end position="977"/>
    </location>
</feature>
<dbReference type="PANTHER" id="PTHR43690:SF17">
    <property type="entry name" value="PROTEIN YHJJ"/>
    <property type="match status" value="1"/>
</dbReference>
<name>A0A7L5E5S5_9SPHI</name>
<sequence>MKLKPLIFALWVMVAGETASAQTQYAWKQATANGYTYKYVTSDPTHARFYTLNNGLTVILSATPKQPRIQAYIAVKAGSKTDPANHTGLAHYLEHMMFKGTNKYGSLDWAKEKPLLDKIDNLYEQYNSTTDEVKRKEIYKQIDQTSGEAAKFAIANEYDKMMAGMGAQGSNAFTSFEQTVYTEDIPSASVDKFLTLQAERFRQPIFRIFHTELEAVYEEKNRTLDSDPNKVSEAMFAALFPNNNYGRQTTIGTVEHLKNPSLKAIRNYYYSYYVPNNMGIIMSGDFNPDVMIKKIDQHFVSMVRKPVPAYTFAPEKPISSPIQKDVYGPNPENLTIAYRFPGANTRDAQLLNLVGAILTNGKAGLFDLDLIKKQKLLSARASAYTLKDYSALVLQGNPVKGQTLDEVRSLMLTEIDKLKKGDFSDDLIASIANNNKKNIILQSENYGARAGNLMDAFTSGVDWRTSVAEVDELSKITKPQIVAFANKYLNDNDYVVVYKHQGEDKNIVKVDKPTITPVAVNREAQSDFLKSINDMPSNPVQPVWLDYARDIQHAKAGQVDVLAVQNKDNSIFRLYYRYDMGSWNSKLLPIAAQYLQFLGTNKMSAEDFSKAFYKLAASYNITTGTDITTVSINGLQENFNQALSLYEDLIANCKPDEEALQGLKVRLKKTRENAKLNKAAIMAGLMSYAQYGAQNPFNNTLTNEELDNLKADDLVALLHSLSAYKHTILYYGPQNANAAASTLAVLHRMPNTFVAYPQAKQFTRVNPDKTRVLFANYDMVQAEINWVRNESPYDAAKTPTIELYNNYFGGGMSGIVFQTIRESKALAYSTYAYYVSPSKKEDPNYFVAYVGTQADKFNDAIKGMNELLTDMPESEKIVTVARQNIRKSLETDRIMQDDILFNYLAAQRHGLDYDARKTTYAAIDKLNYADIKAFHESEIKNKPFTYCVVASDKRVSDDVLKKYGELIKLDLTQLFGY</sequence>
<evidence type="ECO:0000259" key="11">
    <source>
        <dbReference type="Pfam" id="PF05193"/>
    </source>
</evidence>
<feature type="domain" description="Peptidase M16 N-terminal" evidence="10">
    <location>
        <begin position="595"/>
        <end position="691"/>
    </location>
</feature>
<protein>
    <submittedName>
        <fullName evidence="12">Insulinase family protein</fullName>
    </submittedName>
</protein>
<dbReference type="Proteomes" id="UP000503278">
    <property type="component" value="Chromosome"/>
</dbReference>
<keyword evidence="13" id="KW-1185">Reference proteome</keyword>
<gene>
    <name evidence="12" type="ORF">HH214_18640</name>
</gene>
<dbReference type="InterPro" id="IPR011249">
    <property type="entry name" value="Metalloenz_LuxS/M16"/>
</dbReference>
<dbReference type="RefSeq" id="WP_169610194.1">
    <property type="nucleotide sequence ID" value="NZ_CP051682.1"/>
</dbReference>
<comment type="similarity">
    <text evidence="2 8">Belongs to the peptidase M16 family.</text>
</comment>
<keyword evidence="4" id="KW-0479">Metal-binding</keyword>
<evidence type="ECO:0000256" key="3">
    <source>
        <dbReference type="ARBA" id="ARBA00022670"/>
    </source>
</evidence>